<keyword evidence="4" id="KW-0238">DNA-binding</keyword>
<keyword evidence="9" id="KW-1185">Reference proteome</keyword>
<evidence type="ECO:0000256" key="3">
    <source>
        <dbReference type="ARBA" id="ARBA00022833"/>
    </source>
</evidence>
<keyword evidence="1 5" id="KW-0479">Metal-binding</keyword>
<dbReference type="PANTHER" id="PTHR12506">
    <property type="entry name" value="PROTEIN PHOSPHATASE RELATED"/>
    <property type="match status" value="1"/>
</dbReference>
<feature type="zinc finger region" description="C3H1-type" evidence="5">
    <location>
        <begin position="344"/>
        <end position="372"/>
    </location>
</feature>
<feature type="region of interest" description="Disordered" evidence="6">
    <location>
        <begin position="1"/>
        <end position="24"/>
    </location>
</feature>
<dbReference type="GO" id="GO:0003729">
    <property type="term" value="F:mRNA binding"/>
    <property type="evidence" value="ECO:0007669"/>
    <property type="project" value="TreeGrafter"/>
</dbReference>
<evidence type="ECO:0000256" key="6">
    <source>
        <dbReference type="SAM" id="MobiDB-lite"/>
    </source>
</evidence>
<evidence type="ECO:0000256" key="4">
    <source>
        <dbReference type="ARBA" id="ARBA00023125"/>
    </source>
</evidence>
<dbReference type="EMBL" id="QPKB01000011">
    <property type="protein sequence ID" value="RWR95314.1"/>
    <property type="molecule type" value="Genomic_DNA"/>
</dbReference>
<dbReference type="Proteomes" id="UP000283530">
    <property type="component" value="Unassembled WGS sequence"/>
</dbReference>
<organism evidence="8 9">
    <name type="scientific">Cinnamomum micranthum f. kanehirae</name>
    <dbReference type="NCBI Taxonomy" id="337451"/>
    <lineage>
        <taxon>Eukaryota</taxon>
        <taxon>Viridiplantae</taxon>
        <taxon>Streptophyta</taxon>
        <taxon>Embryophyta</taxon>
        <taxon>Tracheophyta</taxon>
        <taxon>Spermatophyta</taxon>
        <taxon>Magnoliopsida</taxon>
        <taxon>Magnoliidae</taxon>
        <taxon>Laurales</taxon>
        <taxon>Lauraceae</taxon>
        <taxon>Cinnamomum</taxon>
    </lineage>
</organism>
<evidence type="ECO:0000259" key="7">
    <source>
        <dbReference type="PROSITE" id="PS50103"/>
    </source>
</evidence>
<keyword evidence="2 5" id="KW-0863">Zinc-finger</keyword>
<protein>
    <submittedName>
        <fullName evidence="8">Zinc finger CCCH domain-containing protein 32-like protein</fullName>
    </submittedName>
</protein>
<reference evidence="8 9" key="1">
    <citation type="journal article" date="2019" name="Nat. Plants">
        <title>Stout camphor tree genome fills gaps in understanding of flowering plant genome evolution.</title>
        <authorList>
            <person name="Chaw S.M."/>
            <person name="Liu Y.C."/>
            <person name="Wu Y.W."/>
            <person name="Wang H.Y."/>
            <person name="Lin C.I."/>
            <person name="Wu C.S."/>
            <person name="Ke H.M."/>
            <person name="Chang L.Y."/>
            <person name="Hsu C.Y."/>
            <person name="Yang H.T."/>
            <person name="Sudianto E."/>
            <person name="Hsu M.H."/>
            <person name="Wu K.P."/>
            <person name="Wang L.N."/>
            <person name="Leebens-Mack J.H."/>
            <person name="Tsai I.J."/>
        </authorList>
    </citation>
    <scope>NUCLEOTIDE SEQUENCE [LARGE SCALE GENOMIC DNA]</scope>
    <source>
        <strain evidence="9">cv. Chaw 1501</strain>
        <tissue evidence="8">Young leaves</tissue>
    </source>
</reference>
<dbReference type="Pfam" id="PF00642">
    <property type="entry name" value="zf-CCCH"/>
    <property type="match status" value="5"/>
</dbReference>
<evidence type="ECO:0000256" key="1">
    <source>
        <dbReference type="ARBA" id="ARBA00022723"/>
    </source>
</evidence>
<dbReference type="GO" id="GO:0008270">
    <property type="term" value="F:zinc ion binding"/>
    <property type="evidence" value="ECO:0007669"/>
    <property type="project" value="UniProtKB-KW"/>
</dbReference>
<comment type="caution">
    <text evidence="8">The sequence shown here is derived from an EMBL/GenBank/DDBJ whole genome shotgun (WGS) entry which is preliminary data.</text>
</comment>
<feature type="region of interest" description="Disordered" evidence="6">
    <location>
        <begin position="399"/>
        <end position="479"/>
    </location>
</feature>
<feature type="zinc finger region" description="C3H1-type" evidence="5">
    <location>
        <begin position="298"/>
        <end position="326"/>
    </location>
</feature>
<dbReference type="SMART" id="SM00356">
    <property type="entry name" value="ZnF_C3H1"/>
    <property type="match status" value="5"/>
</dbReference>
<keyword evidence="3 5" id="KW-0862">Zinc</keyword>
<feature type="zinc finger region" description="C3H1-type" evidence="5">
    <location>
        <begin position="146"/>
        <end position="174"/>
    </location>
</feature>
<feature type="compositionally biased region" description="Low complexity" evidence="6">
    <location>
        <begin position="428"/>
        <end position="439"/>
    </location>
</feature>
<feature type="compositionally biased region" description="Low complexity" evidence="6">
    <location>
        <begin position="277"/>
        <end position="289"/>
    </location>
</feature>
<feature type="zinc finger region" description="C3H1-type" evidence="5">
    <location>
        <begin position="54"/>
        <end position="82"/>
    </location>
</feature>
<feature type="region of interest" description="Disordered" evidence="6">
    <location>
        <begin position="272"/>
        <end position="295"/>
    </location>
</feature>
<evidence type="ECO:0000313" key="8">
    <source>
        <dbReference type="EMBL" id="RWR95314.1"/>
    </source>
</evidence>
<proteinExistence type="predicted"/>
<dbReference type="InterPro" id="IPR000571">
    <property type="entry name" value="Znf_CCCH"/>
</dbReference>
<evidence type="ECO:0000256" key="5">
    <source>
        <dbReference type="PROSITE-ProRule" id="PRU00723"/>
    </source>
</evidence>
<dbReference type="InterPro" id="IPR036855">
    <property type="entry name" value="Znf_CCCH_sf"/>
</dbReference>
<feature type="compositionally biased region" description="Low complexity" evidence="6">
    <location>
        <begin position="453"/>
        <end position="473"/>
    </location>
</feature>
<accession>A0A3S3N3N4</accession>
<feature type="domain" description="C3H1-type" evidence="7">
    <location>
        <begin position="298"/>
        <end position="326"/>
    </location>
</feature>
<sequence>MYGRIRPSMEGSASDPPGEWNAPAAPETALQESMLQLELGGGGAGDPSLLYPVRPGEPDCGFYMRNGFCGYGARCRYNHPRDRGTVTGAVRSGGGEYPERVGQPVCQYFMKTGTCKFGSSCKYHHPRHGGLSSSMVSLNYYGYPLRPDEKECSYYVKTGHCKFGVACKFHHPQPLGIEMPSSAPTFYPTVQPPPVPSPSVAGWQVVRPPLMPTSYVQGPYPVLLSPGVVQIPGWSHYPPPASPAASPGTQHAVGTGLLYGLTQQLSPSAPAYPGPFSSVSSSAGPSTSSQKEHMFPERPGQLECQFYMRTGDCKFGSACRYHHPPEWSMPKTTCALNSEGLPLRPGAQPCTFYAQHGICKFGSTCKFDHPMGMLSYSSSASSLADMAVAPYPIGSSMGTLAPSSSSSELRPEFVAGSNRESFSSRIQSSETMSSGSVGSIFSKGGASVPQTHAQISGQSSVPSSGGTSTGPASEKPSST</sequence>
<dbReference type="Gene3D" id="4.10.1000.10">
    <property type="entry name" value="Zinc finger, CCCH-type"/>
    <property type="match status" value="1"/>
</dbReference>
<feature type="domain" description="C3H1-type" evidence="7">
    <location>
        <begin position="146"/>
        <end position="174"/>
    </location>
</feature>
<feature type="domain" description="C3H1-type" evidence="7">
    <location>
        <begin position="344"/>
        <end position="372"/>
    </location>
</feature>
<dbReference type="AlphaFoldDB" id="A0A3S3N3N4"/>
<feature type="compositionally biased region" description="Polar residues" evidence="6">
    <location>
        <begin position="418"/>
        <end position="427"/>
    </location>
</feature>
<dbReference type="InterPro" id="IPR050974">
    <property type="entry name" value="Plant_ZF_CCCH"/>
</dbReference>
<evidence type="ECO:0000256" key="2">
    <source>
        <dbReference type="ARBA" id="ARBA00022771"/>
    </source>
</evidence>
<dbReference type="Gene3D" id="2.30.30.1190">
    <property type="match status" value="3"/>
</dbReference>
<dbReference type="SUPFAM" id="SSF90229">
    <property type="entry name" value="CCCH zinc finger"/>
    <property type="match status" value="5"/>
</dbReference>
<feature type="compositionally biased region" description="Polar residues" evidence="6">
    <location>
        <begin position="399"/>
        <end position="408"/>
    </location>
</feature>
<name>A0A3S3N3N4_9MAGN</name>
<dbReference type="STRING" id="337451.A0A3S3N3N4"/>
<dbReference type="GO" id="GO:0003677">
    <property type="term" value="F:DNA binding"/>
    <property type="evidence" value="ECO:0007669"/>
    <property type="project" value="UniProtKB-KW"/>
</dbReference>
<dbReference type="PANTHER" id="PTHR12506:SF41">
    <property type="entry name" value="ZINC FINGER CCCH DOMAIN-CONTAINING PROTEIN 58"/>
    <property type="match status" value="1"/>
</dbReference>
<feature type="domain" description="C3H1-type" evidence="7">
    <location>
        <begin position="54"/>
        <end position="82"/>
    </location>
</feature>
<feature type="domain" description="C3H1-type" evidence="7">
    <location>
        <begin position="100"/>
        <end position="128"/>
    </location>
</feature>
<feature type="zinc finger region" description="C3H1-type" evidence="5">
    <location>
        <begin position="100"/>
        <end position="128"/>
    </location>
</feature>
<evidence type="ECO:0000313" key="9">
    <source>
        <dbReference type="Proteomes" id="UP000283530"/>
    </source>
</evidence>
<gene>
    <name evidence="8" type="ORF">CKAN_02465300</name>
</gene>
<dbReference type="PROSITE" id="PS50103">
    <property type="entry name" value="ZF_C3H1"/>
    <property type="match status" value="5"/>
</dbReference>
<dbReference type="OrthoDB" id="411372at2759"/>